<dbReference type="AlphaFoldDB" id="A0A545TSI8"/>
<dbReference type="Gene3D" id="2.40.10.120">
    <property type="match status" value="1"/>
</dbReference>
<dbReference type="SMART" id="SM00228">
    <property type="entry name" value="PDZ"/>
    <property type="match status" value="1"/>
</dbReference>
<evidence type="ECO:0000256" key="2">
    <source>
        <dbReference type="ARBA" id="ARBA00022801"/>
    </source>
</evidence>
<dbReference type="EMBL" id="VHSG01000010">
    <property type="protein sequence ID" value="TQV80185.1"/>
    <property type="molecule type" value="Genomic_DNA"/>
</dbReference>
<organism evidence="4 5">
    <name type="scientific">Exilibacterium tricleocarpae</name>
    <dbReference type="NCBI Taxonomy" id="2591008"/>
    <lineage>
        <taxon>Bacteria</taxon>
        <taxon>Pseudomonadati</taxon>
        <taxon>Pseudomonadota</taxon>
        <taxon>Gammaproteobacteria</taxon>
        <taxon>Cellvibrionales</taxon>
        <taxon>Cellvibrionaceae</taxon>
        <taxon>Exilibacterium</taxon>
    </lineage>
</organism>
<evidence type="ECO:0000313" key="5">
    <source>
        <dbReference type="Proteomes" id="UP000319732"/>
    </source>
</evidence>
<gene>
    <name evidence="4" type="ORF">FKG94_11000</name>
</gene>
<evidence type="ECO:0000256" key="1">
    <source>
        <dbReference type="ARBA" id="ARBA00022670"/>
    </source>
</evidence>
<keyword evidence="2" id="KW-0378">Hydrolase</keyword>
<dbReference type="SUPFAM" id="SSF50156">
    <property type="entry name" value="PDZ domain-like"/>
    <property type="match status" value="1"/>
</dbReference>
<dbReference type="Gene3D" id="2.30.42.10">
    <property type="match status" value="1"/>
</dbReference>
<name>A0A545TSI8_9GAMM</name>
<dbReference type="PANTHER" id="PTHR43343:SF3">
    <property type="entry name" value="PROTEASE DO-LIKE 8, CHLOROPLASTIC"/>
    <property type="match status" value="1"/>
</dbReference>
<dbReference type="InterPro" id="IPR051201">
    <property type="entry name" value="Chloro_Bact_Ser_Proteases"/>
</dbReference>
<evidence type="ECO:0000259" key="3">
    <source>
        <dbReference type="PROSITE" id="PS50106"/>
    </source>
</evidence>
<keyword evidence="1" id="KW-0645">Protease</keyword>
<feature type="domain" description="PDZ" evidence="3">
    <location>
        <begin position="281"/>
        <end position="345"/>
    </location>
</feature>
<dbReference type="Pfam" id="PF13365">
    <property type="entry name" value="Trypsin_2"/>
    <property type="match status" value="1"/>
</dbReference>
<sequence>MTRLLHYAGWPAATGALLALLALLLFPQLRGASTATTGAQSFSLNGLSPLGSQWEGPVSYADAVQRASPAVVSILTYKELKRSRHPLSDDPLFRLFFNQSDIPQQTRMQAALGSGVIVSANGYLLTNNHVISGAEDITVLLRDGREAQASLVGTDTDSDLAVLKIDLADLTTINFGNPAAARVGDVVLAIGNPFGVGQTVTQGIISATGRDGANLNLDTLESNFIQTDAAINPGNSGGALIDAYGNLLGINTAVHSQRGANSVGIGFAIPAGTAMKVLDDIIEFGHVVRGWLGIETRQLTPRLARSFNLTYTEGIIITAIFNNGPAHLAGLLPGDVITHINEMPVGDGRQGMLQITQSRPGASVDIEVLRNGVTQTIEAVIGTKPVRQIPVRPVAG</sequence>
<dbReference type="SUPFAM" id="SSF50494">
    <property type="entry name" value="Trypsin-like serine proteases"/>
    <property type="match status" value="1"/>
</dbReference>
<evidence type="ECO:0000313" key="4">
    <source>
        <dbReference type="EMBL" id="TQV80185.1"/>
    </source>
</evidence>
<dbReference type="OrthoDB" id="9758917at2"/>
<dbReference type="PROSITE" id="PS50106">
    <property type="entry name" value="PDZ"/>
    <property type="match status" value="1"/>
</dbReference>
<dbReference type="Pfam" id="PF13180">
    <property type="entry name" value="PDZ_2"/>
    <property type="match status" value="1"/>
</dbReference>
<proteinExistence type="predicted"/>
<dbReference type="PANTHER" id="PTHR43343">
    <property type="entry name" value="PEPTIDASE S12"/>
    <property type="match status" value="1"/>
</dbReference>
<dbReference type="InterPro" id="IPR001478">
    <property type="entry name" value="PDZ"/>
</dbReference>
<protein>
    <submittedName>
        <fullName evidence="4">PDZ domain-containing protein</fullName>
    </submittedName>
</protein>
<reference evidence="4 5" key="1">
    <citation type="submission" date="2019-06" db="EMBL/GenBank/DDBJ databases">
        <title>Whole genome sequence for Cellvibrionaceae sp. R142.</title>
        <authorList>
            <person name="Wang G."/>
        </authorList>
    </citation>
    <scope>NUCLEOTIDE SEQUENCE [LARGE SCALE GENOMIC DNA]</scope>
    <source>
        <strain evidence="4 5">R142</strain>
    </source>
</reference>
<dbReference type="InterPro" id="IPR036034">
    <property type="entry name" value="PDZ_sf"/>
</dbReference>
<accession>A0A545TSI8</accession>
<dbReference type="InterPro" id="IPR001940">
    <property type="entry name" value="Peptidase_S1C"/>
</dbReference>
<dbReference type="InterPro" id="IPR009003">
    <property type="entry name" value="Peptidase_S1_PA"/>
</dbReference>
<dbReference type="GO" id="GO:0006508">
    <property type="term" value="P:proteolysis"/>
    <property type="evidence" value="ECO:0007669"/>
    <property type="project" value="UniProtKB-KW"/>
</dbReference>
<dbReference type="PRINTS" id="PR00834">
    <property type="entry name" value="PROTEASES2C"/>
</dbReference>
<keyword evidence="5" id="KW-1185">Reference proteome</keyword>
<dbReference type="GO" id="GO:0004252">
    <property type="term" value="F:serine-type endopeptidase activity"/>
    <property type="evidence" value="ECO:0007669"/>
    <property type="project" value="InterPro"/>
</dbReference>
<dbReference type="Proteomes" id="UP000319732">
    <property type="component" value="Unassembled WGS sequence"/>
</dbReference>
<comment type="caution">
    <text evidence="4">The sequence shown here is derived from an EMBL/GenBank/DDBJ whole genome shotgun (WGS) entry which is preliminary data.</text>
</comment>